<dbReference type="Gene3D" id="3.40.50.300">
    <property type="entry name" value="P-loop containing nucleotide triphosphate hydrolases"/>
    <property type="match status" value="2"/>
</dbReference>
<evidence type="ECO:0000313" key="4">
    <source>
        <dbReference type="Proteomes" id="UP001500979"/>
    </source>
</evidence>
<dbReference type="PROSITE" id="PS51192">
    <property type="entry name" value="HELICASE_ATP_BIND_1"/>
    <property type="match status" value="1"/>
</dbReference>
<dbReference type="Pfam" id="PF13643">
    <property type="entry name" value="DUF4145"/>
    <property type="match status" value="1"/>
</dbReference>
<keyword evidence="1" id="KW-0175">Coiled coil</keyword>
<keyword evidence="4" id="KW-1185">Reference proteome</keyword>
<dbReference type="InterPro" id="IPR006935">
    <property type="entry name" value="Helicase/UvrB_N"/>
</dbReference>
<protein>
    <submittedName>
        <fullName evidence="3">Type I restriction-modification enzyme R subunit C-terminal domain-containing protein</fullName>
    </submittedName>
</protein>
<reference evidence="3 4" key="1">
    <citation type="journal article" date="2019" name="Int. J. Syst. Evol. Microbiol.">
        <title>The Global Catalogue of Microorganisms (GCM) 10K type strain sequencing project: providing services to taxonomists for standard genome sequencing and annotation.</title>
        <authorList>
            <consortium name="The Broad Institute Genomics Platform"/>
            <consortium name="The Broad Institute Genome Sequencing Center for Infectious Disease"/>
            <person name="Wu L."/>
            <person name="Ma J."/>
        </authorList>
    </citation>
    <scope>NUCLEOTIDE SEQUENCE [LARGE SCALE GENOMIC DNA]</scope>
    <source>
        <strain evidence="3 4">JCM 9383</strain>
    </source>
</reference>
<dbReference type="PANTHER" id="PTHR47396">
    <property type="entry name" value="TYPE I RESTRICTION ENZYME ECOKI R PROTEIN"/>
    <property type="match status" value="1"/>
</dbReference>
<dbReference type="Pfam" id="PF04313">
    <property type="entry name" value="HSDR_N"/>
    <property type="match status" value="1"/>
</dbReference>
<gene>
    <name evidence="3" type="ORF">GCM10010470_15620</name>
</gene>
<dbReference type="SMART" id="SM00487">
    <property type="entry name" value="DEXDc"/>
    <property type="match status" value="1"/>
</dbReference>
<dbReference type="InterPro" id="IPR001650">
    <property type="entry name" value="Helicase_C-like"/>
</dbReference>
<feature type="domain" description="Helicase ATP-binding" evidence="2">
    <location>
        <begin position="407"/>
        <end position="595"/>
    </location>
</feature>
<evidence type="ECO:0000256" key="1">
    <source>
        <dbReference type="SAM" id="Coils"/>
    </source>
</evidence>
<dbReference type="CDD" id="cd18032">
    <property type="entry name" value="DEXHc_RE_I_III_res"/>
    <property type="match status" value="1"/>
</dbReference>
<dbReference type="Pfam" id="PF00271">
    <property type="entry name" value="Helicase_C"/>
    <property type="match status" value="1"/>
</dbReference>
<accession>A0ABN3V7U3</accession>
<dbReference type="InterPro" id="IPR027417">
    <property type="entry name" value="P-loop_NTPase"/>
</dbReference>
<comment type="caution">
    <text evidence="3">The sequence shown here is derived from an EMBL/GenBank/DDBJ whole genome shotgun (WGS) entry which is preliminary data.</text>
</comment>
<organism evidence="3 4">
    <name type="scientific">Saccharopolyspora taberi</name>
    <dbReference type="NCBI Taxonomy" id="60895"/>
    <lineage>
        <taxon>Bacteria</taxon>
        <taxon>Bacillati</taxon>
        <taxon>Actinomycetota</taxon>
        <taxon>Actinomycetes</taxon>
        <taxon>Pseudonocardiales</taxon>
        <taxon>Pseudonocardiaceae</taxon>
        <taxon>Saccharopolyspora</taxon>
    </lineage>
</organism>
<dbReference type="InterPro" id="IPR025285">
    <property type="entry name" value="DUF4145"/>
</dbReference>
<dbReference type="InterPro" id="IPR007409">
    <property type="entry name" value="Restrct_endonuc_type1_HsdR_N"/>
</dbReference>
<dbReference type="Gene3D" id="3.90.1570.30">
    <property type="match status" value="1"/>
</dbReference>
<dbReference type="Proteomes" id="UP001500979">
    <property type="component" value="Unassembled WGS sequence"/>
</dbReference>
<dbReference type="InterPro" id="IPR014001">
    <property type="entry name" value="Helicase_ATP-bd"/>
</dbReference>
<proteinExistence type="predicted"/>
<dbReference type="PANTHER" id="PTHR47396:SF1">
    <property type="entry name" value="ATP-DEPENDENT HELICASE IRC3-RELATED"/>
    <property type="match status" value="1"/>
</dbReference>
<dbReference type="Pfam" id="PF08463">
    <property type="entry name" value="EcoEI_R_C"/>
    <property type="match status" value="1"/>
</dbReference>
<dbReference type="SUPFAM" id="SSF52540">
    <property type="entry name" value="P-loop containing nucleoside triphosphate hydrolases"/>
    <property type="match status" value="2"/>
</dbReference>
<evidence type="ECO:0000313" key="3">
    <source>
        <dbReference type="EMBL" id="GAA2782496.1"/>
    </source>
</evidence>
<dbReference type="Pfam" id="PF04851">
    <property type="entry name" value="ResIII"/>
    <property type="match status" value="1"/>
</dbReference>
<dbReference type="EMBL" id="BAAAUX010000007">
    <property type="protein sequence ID" value="GAA2782496.1"/>
    <property type="molecule type" value="Genomic_DNA"/>
</dbReference>
<dbReference type="InterPro" id="IPR013670">
    <property type="entry name" value="EcoEI_R_C_dom"/>
</dbReference>
<feature type="coiled-coil region" evidence="1">
    <location>
        <begin position="132"/>
        <end position="208"/>
    </location>
</feature>
<name>A0ABN3V7U3_9PSEU</name>
<dbReference type="InterPro" id="IPR050742">
    <property type="entry name" value="Helicase_Restrict-Modif_Enz"/>
</dbReference>
<sequence length="1155" mass="130098">MLAALGASAEHHVFSEPSIAALRARQFAEVLVKWLCTRSGLRFGARTMLGPRLDALTDQGAVDGMVLDALSKLKDLGNQAAHEYYASRNQALDAVRRCFVLASWRLRIETDDRTVRAFAPPSRPEVEPKPTSLAERAELNKLNEEVDRYRTELDELRSSLDNAESARNQAELDLEQSRAEQEHWRSVADRLSDDLQRLLEERENAKPEKVSTREREDFVRRSRRACEPPLTEAQVRERLDELLNAAGWAVQDVPNKALGVATGVAVKEVYTDGGYADYLLYVKTRLVGVIEAKREGEDLTKAQAQASRYAEGLTQDQRSNAWRAELPFQYATDGNETRFRNELDPKPRSRRVFAVHQPETIAAWMRNADKDETHPTLRARLTRLPDVPLDKTKLRAAQFDAITGLEKSWAENFPRGLIQMATGAGKTYAAAGFSYRFLKHAGGKRVLFLVDRNNLGDQALSEFENFTTPDTGRKFGELYNVGWMSGSTVLDSSSVVISTIQRLWLALTDREIPADVADDDDLAGLPDGPAEVGYNQKIPPEAFDLIVVDECHRSIYGKWRAVLEYFDAFLVGLTATALPVTHGFFDANEVSRYSYEDSVIDGVNVPFEVYRIGTRIGEQGSTIGAGNVVQIRNTKTRRERLEDLDEDYVYTPNQEGRKVLSKDRLRTVITEFRDKLFTHIFPPAVTGRERKYVPKTLIFARTDEHAEEVVAEVRRVFGEGDAFCQKITANAKKAKDRLQEFRNSAEMRIAVTVDMIATGTDVKPLECVFFLREPKTWSLFEQMKGRGARTIDAADLRRVTPDAAEKTHFVIVDAVGVTDSPRIETRPLERFTERQISLEKLLKKAGSLTLDSDEAQTLGARLAALNHQLHDDERAGVEDMAGQPLQEISRGLVHAGDPERQAEVREQAIEAAGGDVSAGRPAVEQMLADAIRPLADNPELRERVLQLRRSHDLVIDDISKDEITVSRGLTEEERAQQVVDSFRDYLATHRDEIAVFELAFRERRNPREVFGKLRDLAKKLERPPFNWTSERLLDAYDKLGAVAKRNGNSPGVAELITILRHELGMDDKIRPYGSIVEERFAGWLLRQEQQGTTFTVDQRWWLDQVVRVIAKNVTFQTADLNDVPFAEHGGSRAFASAFGDRAKDILDDLNQELSA</sequence>
<evidence type="ECO:0000259" key="2">
    <source>
        <dbReference type="PROSITE" id="PS51192"/>
    </source>
</evidence>